<evidence type="ECO:0000313" key="2">
    <source>
        <dbReference type="Proteomes" id="UP000266723"/>
    </source>
</evidence>
<sequence>MVIILYTPSVPTQVAPIEVALKILPTGVAPVSKRVYAATPLISTDPKIIFAPSWSPMTKTLNLFSDLLAGTVPRSDHVFLDERTSYNSPAGCTGSALPSPISYLLDQLMIPVILHVTTILKFGPHFLHEAVNQFSPLRQCPTNLLMRLHPCCIPLHSCLPDGYPGTGPPLDICPSSGNTFIDI</sequence>
<reference evidence="1 2" key="1">
    <citation type="journal article" date="2020" name="BMC Genomics">
        <title>Intraspecific diversification of the crop wild relative Brassica cretica Lam. using demographic model selection.</title>
        <authorList>
            <person name="Kioukis A."/>
            <person name="Michalopoulou V.A."/>
            <person name="Briers L."/>
            <person name="Pirintsos S."/>
            <person name="Studholme D.J."/>
            <person name="Pavlidis P."/>
            <person name="Sarris P.F."/>
        </authorList>
    </citation>
    <scope>NUCLEOTIDE SEQUENCE [LARGE SCALE GENOMIC DNA]</scope>
    <source>
        <strain evidence="2">cv. PFS-1207/04</strain>
    </source>
</reference>
<name>A0ABQ7BT77_BRACR</name>
<organism evidence="1 2">
    <name type="scientific">Brassica cretica</name>
    <name type="common">Mustard</name>
    <dbReference type="NCBI Taxonomy" id="69181"/>
    <lineage>
        <taxon>Eukaryota</taxon>
        <taxon>Viridiplantae</taxon>
        <taxon>Streptophyta</taxon>
        <taxon>Embryophyta</taxon>
        <taxon>Tracheophyta</taxon>
        <taxon>Spermatophyta</taxon>
        <taxon>Magnoliopsida</taxon>
        <taxon>eudicotyledons</taxon>
        <taxon>Gunneridae</taxon>
        <taxon>Pentapetalae</taxon>
        <taxon>rosids</taxon>
        <taxon>malvids</taxon>
        <taxon>Brassicales</taxon>
        <taxon>Brassicaceae</taxon>
        <taxon>Brassiceae</taxon>
        <taxon>Brassica</taxon>
    </lineage>
</organism>
<dbReference type="EMBL" id="QGKV02000832">
    <property type="protein sequence ID" value="KAF3542478.1"/>
    <property type="molecule type" value="Genomic_DNA"/>
</dbReference>
<comment type="caution">
    <text evidence="1">The sequence shown here is derived from an EMBL/GenBank/DDBJ whole genome shotgun (WGS) entry which is preliminary data.</text>
</comment>
<accession>A0ABQ7BT77</accession>
<gene>
    <name evidence="1" type="ORF">DY000_02002631</name>
</gene>
<keyword evidence="2" id="KW-1185">Reference proteome</keyword>
<protein>
    <submittedName>
        <fullName evidence="1">Uncharacterized protein</fullName>
    </submittedName>
</protein>
<proteinExistence type="predicted"/>
<evidence type="ECO:0000313" key="1">
    <source>
        <dbReference type="EMBL" id="KAF3542478.1"/>
    </source>
</evidence>
<dbReference type="Proteomes" id="UP000266723">
    <property type="component" value="Unassembled WGS sequence"/>
</dbReference>